<keyword evidence="2" id="KW-1185">Reference proteome</keyword>
<accession>A0ACA9S8W6</accession>
<gene>
    <name evidence="1" type="ORF">RPERSI_LOCUS27799</name>
</gene>
<organism evidence="1 2">
    <name type="scientific">Racocetra persica</name>
    <dbReference type="NCBI Taxonomy" id="160502"/>
    <lineage>
        <taxon>Eukaryota</taxon>
        <taxon>Fungi</taxon>
        <taxon>Fungi incertae sedis</taxon>
        <taxon>Mucoromycota</taxon>
        <taxon>Glomeromycotina</taxon>
        <taxon>Glomeromycetes</taxon>
        <taxon>Diversisporales</taxon>
        <taxon>Gigasporaceae</taxon>
        <taxon>Racocetra</taxon>
    </lineage>
</organism>
<evidence type="ECO:0000313" key="1">
    <source>
        <dbReference type="EMBL" id="CAG8830397.1"/>
    </source>
</evidence>
<sequence length="42" mass="4651">PDTYKDTMPSTIPFASTSNNSYSDSNNLAMPNNYLDFLDSSN</sequence>
<dbReference type="Proteomes" id="UP000789920">
    <property type="component" value="Unassembled WGS sequence"/>
</dbReference>
<reference evidence="1" key="1">
    <citation type="submission" date="2021-06" db="EMBL/GenBank/DDBJ databases">
        <authorList>
            <person name="Kallberg Y."/>
            <person name="Tangrot J."/>
            <person name="Rosling A."/>
        </authorList>
    </citation>
    <scope>NUCLEOTIDE SEQUENCE</scope>
    <source>
        <strain evidence="1">MA461A</strain>
    </source>
</reference>
<proteinExistence type="predicted"/>
<dbReference type="EMBL" id="CAJVQC010099072">
    <property type="protein sequence ID" value="CAG8830397.1"/>
    <property type="molecule type" value="Genomic_DNA"/>
</dbReference>
<name>A0ACA9S8W6_9GLOM</name>
<feature type="non-terminal residue" evidence="1">
    <location>
        <position position="1"/>
    </location>
</feature>
<evidence type="ECO:0000313" key="2">
    <source>
        <dbReference type="Proteomes" id="UP000789920"/>
    </source>
</evidence>
<comment type="caution">
    <text evidence="1">The sequence shown here is derived from an EMBL/GenBank/DDBJ whole genome shotgun (WGS) entry which is preliminary data.</text>
</comment>
<feature type="non-terminal residue" evidence="1">
    <location>
        <position position="42"/>
    </location>
</feature>
<protein>
    <submittedName>
        <fullName evidence="1">32726_t:CDS:1</fullName>
    </submittedName>
</protein>